<accession>A0A0W1R9T5</accession>
<keyword evidence="1" id="KW-0472">Membrane</keyword>
<sequence>MQDSARAEKAIREYKLRRLISLGFFVAFLVAVGTLRFGGDGVLAVVLSAVSLSLTVVVGMRFW</sequence>
<keyword evidence="1" id="KW-1133">Transmembrane helix</keyword>
<dbReference type="Proteomes" id="UP000054387">
    <property type="component" value="Unassembled WGS sequence"/>
</dbReference>
<keyword evidence="3" id="KW-1185">Reference proteome</keyword>
<proteinExistence type="predicted"/>
<evidence type="ECO:0000313" key="2">
    <source>
        <dbReference type="EMBL" id="KTG10126.1"/>
    </source>
</evidence>
<feature type="transmembrane region" description="Helical" evidence="1">
    <location>
        <begin position="16"/>
        <end position="35"/>
    </location>
</feature>
<name>A0A0W1R9T5_9EURY</name>
<organism evidence="2 3">
    <name type="scientific">Haloprofundus marisrubri</name>
    <dbReference type="NCBI Taxonomy" id="1514971"/>
    <lineage>
        <taxon>Archaea</taxon>
        <taxon>Methanobacteriati</taxon>
        <taxon>Methanobacteriota</taxon>
        <taxon>Stenosarchaea group</taxon>
        <taxon>Halobacteria</taxon>
        <taxon>Halobacteriales</taxon>
        <taxon>Haloferacaceae</taxon>
        <taxon>Haloprofundus</taxon>
    </lineage>
</organism>
<feature type="transmembrane region" description="Helical" evidence="1">
    <location>
        <begin position="41"/>
        <end position="62"/>
    </location>
</feature>
<dbReference type="AlphaFoldDB" id="A0A0W1R9T5"/>
<evidence type="ECO:0000313" key="3">
    <source>
        <dbReference type="Proteomes" id="UP000054387"/>
    </source>
</evidence>
<keyword evidence="1" id="KW-0812">Transmembrane</keyword>
<comment type="caution">
    <text evidence="2">The sequence shown here is derived from an EMBL/GenBank/DDBJ whole genome shotgun (WGS) entry which is preliminary data.</text>
</comment>
<gene>
    <name evidence="2" type="ORF">AUR64_11055</name>
</gene>
<evidence type="ECO:0000256" key="1">
    <source>
        <dbReference type="SAM" id="Phobius"/>
    </source>
</evidence>
<dbReference type="EMBL" id="LOPU01000018">
    <property type="protein sequence ID" value="KTG10126.1"/>
    <property type="molecule type" value="Genomic_DNA"/>
</dbReference>
<protein>
    <submittedName>
        <fullName evidence="2">Uncharacterized protein</fullName>
    </submittedName>
</protein>
<reference evidence="2 3" key="1">
    <citation type="submission" date="2015-12" db="EMBL/GenBank/DDBJ databases">
        <title>Haloprofundus marisrubri gen. nov., sp. nov., an extremely halophilic archaeon isolated from the Discovery deep brine-seawater interface in the Red Sea.</title>
        <authorList>
            <person name="Zhang G."/>
            <person name="Stingl U."/>
            <person name="Rashid M."/>
        </authorList>
    </citation>
    <scope>NUCLEOTIDE SEQUENCE [LARGE SCALE GENOMIC DNA]</scope>
    <source>
        <strain evidence="2 3">SB9</strain>
    </source>
</reference>
<dbReference type="OrthoDB" id="378356at2157"/>
<dbReference type="RefSeq" id="WP_058581481.1">
    <property type="nucleotide sequence ID" value="NZ_LOPU01000018.1"/>
</dbReference>